<name>A0A6A4N1R1_LUPAL</name>
<keyword evidence="2" id="KW-1185">Reference proteome</keyword>
<protein>
    <submittedName>
        <fullName evidence="1">Uncharacterized protein</fullName>
    </submittedName>
</protein>
<dbReference type="EMBL" id="WOCE01000025">
    <property type="protein sequence ID" value="KAE9584572.1"/>
    <property type="molecule type" value="Genomic_DNA"/>
</dbReference>
<evidence type="ECO:0000313" key="2">
    <source>
        <dbReference type="Proteomes" id="UP000447434"/>
    </source>
</evidence>
<accession>A0A6A4N1R1</accession>
<sequence length="65" mass="6929">MVKDNLKKPALTAFTRNGDYVAILSADGTAKVNSLSSHTLTAIGEMMNVTSLLPLMVLYLSGSRT</sequence>
<comment type="caution">
    <text evidence="1">The sequence shown here is derived from an EMBL/GenBank/DDBJ whole genome shotgun (WGS) entry which is preliminary data.</text>
</comment>
<evidence type="ECO:0000313" key="1">
    <source>
        <dbReference type="EMBL" id="KAE9584572.1"/>
    </source>
</evidence>
<proteinExistence type="predicted"/>
<dbReference type="AlphaFoldDB" id="A0A6A4N1R1"/>
<gene>
    <name evidence="1" type="ORF">Lalb_Chr25g0279501</name>
</gene>
<organism evidence="1 2">
    <name type="scientific">Lupinus albus</name>
    <name type="common">White lupine</name>
    <name type="synonym">Lupinus termis</name>
    <dbReference type="NCBI Taxonomy" id="3870"/>
    <lineage>
        <taxon>Eukaryota</taxon>
        <taxon>Viridiplantae</taxon>
        <taxon>Streptophyta</taxon>
        <taxon>Embryophyta</taxon>
        <taxon>Tracheophyta</taxon>
        <taxon>Spermatophyta</taxon>
        <taxon>Magnoliopsida</taxon>
        <taxon>eudicotyledons</taxon>
        <taxon>Gunneridae</taxon>
        <taxon>Pentapetalae</taxon>
        <taxon>rosids</taxon>
        <taxon>fabids</taxon>
        <taxon>Fabales</taxon>
        <taxon>Fabaceae</taxon>
        <taxon>Papilionoideae</taxon>
        <taxon>50 kb inversion clade</taxon>
        <taxon>genistoids sensu lato</taxon>
        <taxon>core genistoids</taxon>
        <taxon>Genisteae</taxon>
        <taxon>Lupinus</taxon>
    </lineage>
</organism>
<dbReference type="Proteomes" id="UP000447434">
    <property type="component" value="Chromosome 25"/>
</dbReference>
<reference evidence="2" key="1">
    <citation type="journal article" date="2020" name="Nat. Commun.">
        <title>Genome sequence of the cluster root forming white lupin.</title>
        <authorList>
            <person name="Hufnagel B."/>
            <person name="Marques A."/>
            <person name="Soriano A."/>
            <person name="Marques L."/>
            <person name="Divol F."/>
            <person name="Doumas P."/>
            <person name="Sallet E."/>
            <person name="Mancinotti D."/>
            <person name="Carrere S."/>
            <person name="Marande W."/>
            <person name="Arribat S."/>
            <person name="Keller J."/>
            <person name="Huneau C."/>
            <person name="Blein T."/>
            <person name="Aime D."/>
            <person name="Laguerre M."/>
            <person name="Taylor J."/>
            <person name="Schubert V."/>
            <person name="Nelson M."/>
            <person name="Geu-Flores F."/>
            <person name="Crespi M."/>
            <person name="Gallardo-Guerrero K."/>
            <person name="Delaux P.-M."/>
            <person name="Salse J."/>
            <person name="Berges H."/>
            <person name="Guyot R."/>
            <person name="Gouzy J."/>
            <person name="Peret B."/>
        </authorList>
    </citation>
    <scope>NUCLEOTIDE SEQUENCE [LARGE SCALE GENOMIC DNA]</scope>
    <source>
        <strain evidence="2">cv. Amiga</strain>
    </source>
</reference>